<dbReference type="InterPro" id="IPR011333">
    <property type="entry name" value="SKP1/BTB/POZ_sf"/>
</dbReference>
<proteinExistence type="predicted"/>
<evidence type="ECO:0000313" key="1">
    <source>
        <dbReference type="EMBL" id="GFR08463.1"/>
    </source>
</evidence>
<feature type="non-terminal residue" evidence="1">
    <location>
        <position position="1"/>
    </location>
</feature>
<protein>
    <recommendedName>
        <fullName evidence="3">BTB domain-containing protein</fullName>
    </recommendedName>
</protein>
<dbReference type="OrthoDB" id="6426498at2759"/>
<dbReference type="EMBL" id="BMAO01036171">
    <property type="protein sequence ID" value="GFR08463.1"/>
    <property type="molecule type" value="Genomic_DNA"/>
</dbReference>
<dbReference type="Proteomes" id="UP000887116">
    <property type="component" value="Unassembled WGS sequence"/>
</dbReference>
<evidence type="ECO:0000313" key="2">
    <source>
        <dbReference type="Proteomes" id="UP000887116"/>
    </source>
</evidence>
<sequence length="110" mass="13120">QLLKYIYTGRISVPLHNLRVLLLYEAAYLLDMRDLLETMDNLPDISSINTTFSTEQCYFTWTIVKPQLLRQESLIRILQFNTMYFYDLFVSLRINPVPENIQENLCSFQF</sequence>
<keyword evidence="2" id="KW-1185">Reference proteome</keyword>
<name>A0A8X6GQJ4_TRICU</name>
<evidence type="ECO:0008006" key="3">
    <source>
        <dbReference type="Google" id="ProtNLM"/>
    </source>
</evidence>
<organism evidence="1 2">
    <name type="scientific">Trichonephila clavata</name>
    <name type="common">Joro spider</name>
    <name type="synonym">Nephila clavata</name>
    <dbReference type="NCBI Taxonomy" id="2740835"/>
    <lineage>
        <taxon>Eukaryota</taxon>
        <taxon>Metazoa</taxon>
        <taxon>Ecdysozoa</taxon>
        <taxon>Arthropoda</taxon>
        <taxon>Chelicerata</taxon>
        <taxon>Arachnida</taxon>
        <taxon>Araneae</taxon>
        <taxon>Araneomorphae</taxon>
        <taxon>Entelegynae</taxon>
        <taxon>Araneoidea</taxon>
        <taxon>Nephilidae</taxon>
        <taxon>Trichonephila</taxon>
    </lineage>
</organism>
<gene>
    <name evidence="1" type="ORF">TNCT_358631</name>
</gene>
<dbReference type="AlphaFoldDB" id="A0A8X6GQJ4"/>
<dbReference type="Gene3D" id="3.30.710.10">
    <property type="entry name" value="Potassium Channel Kv1.1, Chain A"/>
    <property type="match status" value="1"/>
</dbReference>
<comment type="caution">
    <text evidence="1">The sequence shown here is derived from an EMBL/GenBank/DDBJ whole genome shotgun (WGS) entry which is preliminary data.</text>
</comment>
<reference evidence="1" key="1">
    <citation type="submission" date="2020-07" db="EMBL/GenBank/DDBJ databases">
        <title>Multicomponent nature underlies the extraordinary mechanical properties of spider dragline silk.</title>
        <authorList>
            <person name="Kono N."/>
            <person name="Nakamura H."/>
            <person name="Mori M."/>
            <person name="Yoshida Y."/>
            <person name="Ohtoshi R."/>
            <person name="Malay A.D."/>
            <person name="Moran D.A.P."/>
            <person name="Tomita M."/>
            <person name="Numata K."/>
            <person name="Arakawa K."/>
        </authorList>
    </citation>
    <scope>NUCLEOTIDE SEQUENCE</scope>
</reference>
<accession>A0A8X6GQJ4</accession>